<accession>A0A419V5Z6</accession>
<evidence type="ECO:0000259" key="2">
    <source>
        <dbReference type="Pfam" id="PF02120"/>
    </source>
</evidence>
<protein>
    <submittedName>
        <fullName evidence="3">Flagellar hook-length control protein FliK</fullName>
    </submittedName>
</protein>
<comment type="caution">
    <text evidence="3">The sequence shown here is derived from an EMBL/GenBank/DDBJ whole genome shotgun (WGS) entry which is preliminary data.</text>
</comment>
<dbReference type="AlphaFoldDB" id="A0A419V5Z6"/>
<dbReference type="InterPro" id="IPR038610">
    <property type="entry name" value="FliK-like_C_sf"/>
</dbReference>
<dbReference type="Pfam" id="PF02120">
    <property type="entry name" value="Flg_hook"/>
    <property type="match status" value="1"/>
</dbReference>
<feature type="domain" description="Flagellar hook-length control protein-like C-terminal" evidence="2">
    <location>
        <begin position="472"/>
        <end position="548"/>
    </location>
</feature>
<feature type="region of interest" description="Disordered" evidence="1">
    <location>
        <begin position="327"/>
        <end position="347"/>
    </location>
</feature>
<proteinExistence type="predicted"/>
<dbReference type="Gene3D" id="3.30.750.140">
    <property type="match status" value="1"/>
</dbReference>
<evidence type="ECO:0000313" key="3">
    <source>
        <dbReference type="EMBL" id="RKD75368.1"/>
    </source>
</evidence>
<feature type="region of interest" description="Disordered" evidence="1">
    <location>
        <begin position="38"/>
        <end position="61"/>
    </location>
</feature>
<evidence type="ECO:0000256" key="1">
    <source>
        <dbReference type="SAM" id="MobiDB-lite"/>
    </source>
</evidence>
<dbReference type="OrthoDB" id="2112988at2"/>
<keyword evidence="3" id="KW-0282">Flagellum</keyword>
<feature type="compositionally biased region" description="Polar residues" evidence="1">
    <location>
        <begin position="41"/>
        <end position="50"/>
    </location>
</feature>
<keyword evidence="4" id="KW-1185">Reference proteome</keyword>
<name>A0A419V5Z6_9BACL</name>
<reference evidence="3 4" key="1">
    <citation type="submission" date="2018-09" db="EMBL/GenBank/DDBJ databases">
        <title>Genomic Encyclopedia of Archaeal and Bacterial Type Strains, Phase II (KMG-II): from individual species to whole genera.</title>
        <authorList>
            <person name="Goeker M."/>
        </authorList>
    </citation>
    <scope>NUCLEOTIDE SEQUENCE [LARGE SCALE GENOMIC DNA]</scope>
    <source>
        <strain evidence="3 4">DSM 17008</strain>
    </source>
</reference>
<dbReference type="Proteomes" id="UP000285120">
    <property type="component" value="Unassembled WGS sequence"/>
</dbReference>
<organism evidence="3 4">
    <name type="scientific">Sinobaca qinghaiensis</name>
    <dbReference type="NCBI Taxonomy" id="342944"/>
    <lineage>
        <taxon>Bacteria</taxon>
        <taxon>Bacillati</taxon>
        <taxon>Bacillota</taxon>
        <taxon>Bacilli</taxon>
        <taxon>Bacillales</taxon>
        <taxon>Sporolactobacillaceae</taxon>
        <taxon>Sinobaca</taxon>
    </lineage>
</organism>
<dbReference type="EMBL" id="RAPK01000007">
    <property type="protein sequence ID" value="RKD75368.1"/>
    <property type="molecule type" value="Genomic_DNA"/>
</dbReference>
<gene>
    <name evidence="3" type="ORF">ATL39_1067</name>
</gene>
<evidence type="ECO:0000313" key="4">
    <source>
        <dbReference type="Proteomes" id="UP000285120"/>
    </source>
</evidence>
<keyword evidence="3" id="KW-0966">Cell projection</keyword>
<sequence>MQAIQQILSLSGIKPAGAPNQAKGTNAGFLDVLGKAGRNYNEMQQESGNESGKDAPESRMEAEASLDHIITTLKKAFSVTAEASDSSPAAEELQAKLEKLSSSQSGLSAEEIAEQVNKLFQTYDSSFLENELHVFFEQQNVQEQGAEVNWQKTDVEALQIQEAAVYDAADAVENNSKVKPELVISAVTALVIRNRAVETAASHPEAALLQQIHHLHQQSETAAEDQTTKAEPEGRLIVEQAAKELPALKNHPILKEAALITPALEKAVSNLEKAVAAGAEPAVVKKALSGLASELDVLKAVLNDTTMKAAIPSGQELLKNGSPASVRLPELLKGSPPPGTAADEKRTDTVKAPVLVVKELGAEANRKTTEGYKVITDPIRFVQLLSEAGSSGPVLPEKPGAAQVETGISPAAVSRTDGGAELQQVLTKPAVESGAIPQAQQVLIQLGEAKTAHGRQQEFIKQFQEILNRSSLQAFKNGTQQLTLILRPAHLGRIDMKILMKDGVMTAQLTASSKGAREIMEQNLPSLRQSFASQQLQVERIDITEQQESLLKEKEEQEEKRRLFKHIQPEPDSEESAFSDVLEDILFNEKV</sequence>
<dbReference type="CDD" id="cd17470">
    <property type="entry name" value="T3SS_Flik_C"/>
    <property type="match status" value="1"/>
</dbReference>
<keyword evidence="3" id="KW-0969">Cilium</keyword>
<feature type="compositionally biased region" description="Basic and acidic residues" evidence="1">
    <location>
        <begin position="51"/>
        <end position="61"/>
    </location>
</feature>
<dbReference type="RefSeq" id="WP_120192252.1">
    <property type="nucleotide sequence ID" value="NZ_RAPK01000007.1"/>
</dbReference>
<dbReference type="InterPro" id="IPR021136">
    <property type="entry name" value="Flagellar_hook_control-like_C"/>
</dbReference>